<accession>B8MUH1</accession>
<feature type="compositionally biased region" description="Basic and acidic residues" evidence="11">
    <location>
        <begin position="1"/>
        <end position="15"/>
    </location>
</feature>
<dbReference type="Gene3D" id="1.20.1420.30">
    <property type="entry name" value="NCX, central ion-binding region"/>
    <property type="match status" value="2"/>
</dbReference>
<evidence type="ECO:0000313" key="14">
    <source>
        <dbReference type="Proteomes" id="UP000001745"/>
    </source>
</evidence>
<keyword evidence="10" id="KW-0926">Vacuole</keyword>
<feature type="transmembrane region" description="Helical" evidence="10">
    <location>
        <begin position="220"/>
        <end position="238"/>
    </location>
</feature>
<feature type="compositionally biased region" description="Polar residues" evidence="11">
    <location>
        <begin position="16"/>
        <end position="33"/>
    </location>
</feature>
<feature type="transmembrane region" description="Helical" evidence="10">
    <location>
        <begin position="433"/>
        <end position="453"/>
    </location>
</feature>
<dbReference type="GO" id="GO:0012505">
    <property type="term" value="C:endomembrane system"/>
    <property type="evidence" value="ECO:0007669"/>
    <property type="project" value="UniProtKB-SubCell"/>
</dbReference>
<comment type="caution">
    <text evidence="10">Lacks conserved residue(s) required for the propagation of feature annotation.</text>
</comment>
<gene>
    <name evidence="13" type="ORF">TSTA_110230</name>
</gene>
<keyword evidence="9 10" id="KW-0472">Membrane</keyword>
<reference evidence="14" key="1">
    <citation type="journal article" date="2015" name="Genome Announc.">
        <title>Genome sequence of the AIDS-associated pathogen Penicillium marneffei (ATCC18224) and its near taxonomic relative Talaromyces stipitatus (ATCC10500).</title>
        <authorList>
            <person name="Nierman W.C."/>
            <person name="Fedorova-Abrams N.D."/>
            <person name="Andrianopoulos A."/>
        </authorList>
    </citation>
    <scope>NUCLEOTIDE SEQUENCE [LARGE SCALE GENOMIC DNA]</scope>
    <source>
        <strain evidence="14">ATCC 10500 / CBS 375.48 / QM 6759 / NRRL 1006</strain>
    </source>
</reference>
<keyword evidence="14" id="KW-1185">Reference proteome</keyword>
<organism evidence="13 14">
    <name type="scientific">Talaromyces stipitatus (strain ATCC 10500 / CBS 375.48 / QM 6759 / NRRL 1006)</name>
    <name type="common">Penicillium stipitatum</name>
    <dbReference type="NCBI Taxonomy" id="441959"/>
    <lineage>
        <taxon>Eukaryota</taxon>
        <taxon>Fungi</taxon>
        <taxon>Dikarya</taxon>
        <taxon>Ascomycota</taxon>
        <taxon>Pezizomycotina</taxon>
        <taxon>Eurotiomycetes</taxon>
        <taxon>Eurotiomycetidae</taxon>
        <taxon>Eurotiales</taxon>
        <taxon>Trichocomaceae</taxon>
        <taxon>Talaromyces</taxon>
        <taxon>Talaromyces sect. Talaromyces</taxon>
    </lineage>
</organism>
<dbReference type="PANTHER" id="PTHR31503:SF20">
    <property type="entry name" value="CA(2+)_H(+) EXCHANGER, PUTATIVE (EUROFUNG)-RELATED"/>
    <property type="match status" value="1"/>
</dbReference>
<evidence type="ECO:0000313" key="13">
    <source>
        <dbReference type="EMBL" id="EED11843.1"/>
    </source>
</evidence>
<feature type="domain" description="Sodium/calcium exchanger membrane region" evidence="12">
    <location>
        <begin position="305"/>
        <end position="447"/>
    </location>
</feature>
<evidence type="ECO:0000256" key="11">
    <source>
        <dbReference type="SAM" id="MobiDB-lite"/>
    </source>
</evidence>
<proteinExistence type="inferred from homology"/>
<keyword evidence="4 10" id="KW-0109">Calcium transport</keyword>
<evidence type="ECO:0000256" key="9">
    <source>
        <dbReference type="ARBA" id="ARBA00023136"/>
    </source>
</evidence>
<feature type="transmembrane region" description="Helical" evidence="10">
    <location>
        <begin position="146"/>
        <end position="170"/>
    </location>
</feature>
<evidence type="ECO:0000256" key="6">
    <source>
        <dbReference type="ARBA" id="ARBA00022837"/>
    </source>
</evidence>
<feature type="region of interest" description="Disordered" evidence="11">
    <location>
        <begin position="1"/>
        <end position="33"/>
    </location>
</feature>
<evidence type="ECO:0000259" key="12">
    <source>
        <dbReference type="Pfam" id="PF01699"/>
    </source>
</evidence>
<dbReference type="VEuPathDB" id="FungiDB:TSTA_110230"/>
<dbReference type="GO" id="GO:0006874">
    <property type="term" value="P:intracellular calcium ion homeostasis"/>
    <property type="evidence" value="ECO:0007669"/>
    <property type="project" value="TreeGrafter"/>
</dbReference>
<dbReference type="Proteomes" id="UP000001745">
    <property type="component" value="Unassembled WGS sequence"/>
</dbReference>
<dbReference type="GO" id="GO:0015369">
    <property type="term" value="F:calcium:proton antiporter activity"/>
    <property type="evidence" value="ECO:0007669"/>
    <property type="project" value="UniProtKB-UniRule"/>
</dbReference>
<sequence>MSQDLESGRHCDLRFENSSMPPNPGAMNTNTGVNNLRTTESFDSSKRPVFTIASQLRATIFKSWINLLLFCVPAGIAINYCNLNMTAVFVVNFIGIIPLAAMLSDATEEIALRTGETIGGLLNASFGNAVELIVAIIALVHDEVTIVQTSLIGSMLSNLLLVMGMCFFFGGINRTEQKFSKLFAQTGASLLALAVASLIIPTAFRKWSAGGASHTDELSRGVSVILLLVYTCYLIFQLKTHADIYNKPSEKTEKRNKSRAKGDTQKGVVAMSGLSAYIVTGTPQLGLPVDEKDEKETPQLHFYVAVLVLVLSTLFIALCAEFMVNAIDAVTSGTSGVSKTFIGLILLPIVGNAAEHATAVTCAVKDKMDIAIAVAVGSSMQIALLVLPLVVVLGWVMGNDNMTLDFGDGFQVVVLFMAVLLVNYLIADGKSNWLEGILLMTLYIIIAISGWLYG</sequence>
<comment type="similarity">
    <text evidence="2 10">Belongs to the Ca(2+):cation antiporter (CaCA) (TC 2.A.19) family.</text>
</comment>
<feature type="transmembrane region" description="Helical" evidence="10">
    <location>
        <begin position="182"/>
        <end position="200"/>
    </location>
</feature>
<dbReference type="STRING" id="441959.B8MUH1"/>
<feature type="transmembrane region" description="Helical" evidence="10">
    <location>
        <begin position="118"/>
        <end position="140"/>
    </location>
</feature>
<keyword evidence="6 10" id="KW-0106">Calcium</keyword>
<feature type="transmembrane region" description="Helical" evidence="10">
    <location>
        <begin position="302"/>
        <end position="324"/>
    </location>
</feature>
<dbReference type="EMBL" id="EQ962661">
    <property type="protein sequence ID" value="EED11843.1"/>
    <property type="molecule type" value="Genomic_DNA"/>
</dbReference>
<keyword evidence="3 10" id="KW-0813">Transport</keyword>
<evidence type="ECO:0000256" key="5">
    <source>
        <dbReference type="ARBA" id="ARBA00022692"/>
    </source>
</evidence>
<dbReference type="InterPro" id="IPR044880">
    <property type="entry name" value="NCX_ion-bd_dom_sf"/>
</dbReference>
<evidence type="ECO:0000256" key="7">
    <source>
        <dbReference type="ARBA" id="ARBA00022989"/>
    </source>
</evidence>
<dbReference type="PANTHER" id="PTHR31503">
    <property type="entry name" value="VACUOLAR CALCIUM ION TRANSPORTER"/>
    <property type="match status" value="1"/>
</dbReference>
<dbReference type="NCBIfam" id="TIGR00378">
    <property type="entry name" value="cax"/>
    <property type="match status" value="1"/>
</dbReference>
<comment type="function">
    <text evidence="10">Has a role in promoting intracellular calcium ion sequestration via the exchange of calcium ions for hydrogen ions across the vacuolar membrane. Involved also in manganese ion homeostasis via its uptake into the vacuole.</text>
</comment>
<dbReference type="HOGENOM" id="CLU_008721_4_2_1"/>
<dbReference type="eggNOG" id="KOG1397">
    <property type="taxonomic scope" value="Eukaryota"/>
</dbReference>
<evidence type="ECO:0000256" key="1">
    <source>
        <dbReference type="ARBA" id="ARBA00004127"/>
    </source>
</evidence>
<comment type="subcellular location">
    <subcellularLocation>
        <location evidence="1">Endomembrane system</location>
        <topology evidence="1">Multi-pass membrane protein</topology>
    </subcellularLocation>
    <subcellularLocation>
        <location evidence="10">Vacuole membrane</location>
    </subcellularLocation>
</comment>
<keyword evidence="8 10" id="KW-0406">Ion transport</keyword>
<dbReference type="Pfam" id="PF01699">
    <property type="entry name" value="Na_Ca_ex"/>
    <property type="match status" value="2"/>
</dbReference>
<protein>
    <recommendedName>
        <fullName evidence="10">Vacuolar calcium ion transporter</fullName>
    </recommendedName>
</protein>
<keyword evidence="10" id="KW-0050">Antiport</keyword>
<dbReference type="FunFam" id="1.20.1420.30:FF:000024">
    <property type="entry name" value="Calcium/proton exchanger, variant"/>
    <property type="match status" value="1"/>
</dbReference>
<feature type="transmembrane region" description="Helical" evidence="10">
    <location>
        <begin position="409"/>
        <end position="426"/>
    </location>
</feature>
<dbReference type="PhylomeDB" id="B8MUH1"/>
<dbReference type="InterPro" id="IPR004837">
    <property type="entry name" value="NaCa_Exmemb"/>
</dbReference>
<dbReference type="OrthoDB" id="1699231at2759"/>
<evidence type="ECO:0000256" key="8">
    <source>
        <dbReference type="ARBA" id="ARBA00023065"/>
    </source>
</evidence>
<feature type="transmembrane region" description="Helical" evidence="10">
    <location>
        <begin position="371"/>
        <end position="397"/>
    </location>
</feature>
<dbReference type="InterPro" id="IPR004798">
    <property type="entry name" value="CAX-like"/>
</dbReference>
<feature type="domain" description="Sodium/calcium exchanger membrane region" evidence="12">
    <location>
        <begin position="86"/>
        <end position="238"/>
    </location>
</feature>
<feature type="transmembrane region" description="Helical" evidence="10">
    <location>
        <begin position="64"/>
        <end position="80"/>
    </location>
</feature>
<feature type="transmembrane region" description="Helical" evidence="10">
    <location>
        <begin position="86"/>
        <end position="106"/>
    </location>
</feature>
<evidence type="ECO:0000256" key="3">
    <source>
        <dbReference type="ARBA" id="ARBA00022448"/>
    </source>
</evidence>
<keyword evidence="5 10" id="KW-0812">Transmembrane</keyword>
<keyword evidence="7 10" id="KW-1133">Transmembrane helix</keyword>
<evidence type="ECO:0000256" key="2">
    <source>
        <dbReference type="ARBA" id="ARBA00008170"/>
    </source>
</evidence>
<evidence type="ECO:0000256" key="4">
    <source>
        <dbReference type="ARBA" id="ARBA00022568"/>
    </source>
</evidence>
<dbReference type="InParanoid" id="B8MUH1"/>
<dbReference type="InterPro" id="IPR004713">
    <property type="entry name" value="CaH_exchang"/>
</dbReference>
<name>B8MUH1_TALSN</name>
<dbReference type="GeneID" id="8107255"/>
<evidence type="ECO:0000256" key="10">
    <source>
        <dbReference type="RuleBase" id="RU365028"/>
    </source>
</evidence>
<dbReference type="GO" id="GO:0000329">
    <property type="term" value="C:fungal-type vacuole membrane"/>
    <property type="evidence" value="ECO:0007669"/>
    <property type="project" value="TreeGrafter"/>
</dbReference>
<dbReference type="AlphaFoldDB" id="B8MUH1"/>
<dbReference type="RefSeq" id="XP_002488599.1">
    <property type="nucleotide sequence ID" value="XM_002488554.1"/>
</dbReference>